<proteinExistence type="predicted"/>
<protein>
    <submittedName>
        <fullName evidence="1">Uncharacterized protein</fullName>
    </submittedName>
</protein>
<reference evidence="2" key="1">
    <citation type="submission" date="2011-02" db="EMBL/GenBank/DDBJ databases">
        <title>Complete sequence of Spirochaeta sp. Buddy.</title>
        <authorList>
            <person name="Lucas S."/>
            <person name="Copeland A."/>
            <person name="Lapidus A."/>
            <person name="Cheng J.-F."/>
            <person name="Goodwin L."/>
            <person name="Pitluck S."/>
            <person name="Zeytun A."/>
            <person name="Detter J.C."/>
            <person name="Han C."/>
            <person name="Tapia R."/>
            <person name="Land M."/>
            <person name="Hauser L."/>
            <person name="Kyrpides N."/>
            <person name="Ivanova N."/>
            <person name="Mikhailova N."/>
            <person name="Pagani I."/>
            <person name="Ritalahti K.M."/>
            <person name="Loeffler F.E."/>
            <person name="Woyke T."/>
        </authorList>
    </citation>
    <scope>NUCLEOTIDE SEQUENCE [LARGE SCALE GENOMIC DNA]</scope>
    <source>
        <strain evidence="2">ATCC BAA-1886 / DSM 22777 / Buddy</strain>
    </source>
</reference>
<evidence type="ECO:0000313" key="2">
    <source>
        <dbReference type="Proteomes" id="UP000008466"/>
    </source>
</evidence>
<dbReference type="KEGG" id="sbu:SpiBuddy_1540"/>
<dbReference type="STRING" id="158189.SpiBuddy_1540"/>
<organism evidence="1 2">
    <name type="scientific">Sphaerochaeta globosa (strain ATCC BAA-1886 / DSM 22777 / Buddy)</name>
    <name type="common">Spirochaeta sp. (strain Buddy)</name>
    <dbReference type="NCBI Taxonomy" id="158189"/>
    <lineage>
        <taxon>Bacteria</taxon>
        <taxon>Pseudomonadati</taxon>
        <taxon>Spirochaetota</taxon>
        <taxon>Spirochaetia</taxon>
        <taxon>Spirochaetales</taxon>
        <taxon>Sphaerochaetaceae</taxon>
        <taxon>Sphaerochaeta</taxon>
    </lineage>
</organism>
<dbReference type="EMBL" id="CP002541">
    <property type="protein sequence ID" value="ADY13365.1"/>
    <property type="molecule type" value="Genomic_DNA"/>
</dbReference>
<evidence type="ECO:0000313" key="1">
    <source>
        <dbReference type="EMBL" id="ADY13365.1"/>
    </source>
</evidence>
<dbReference type="AlphaFoldDB" id="F0RZ84"/>
<keyword evidence="2" id="KW-1185">Reference proteome</keyword>
<accession>F0RZ84</accession>
<sequence>MTDEKRLDAVNETIGEVATEIAQAYAEYGDLTSMYLGQTSSTLQLRLFRPLALETSLYMSFLLVDSNKSLAEQVLEDTEAYAVELGKQEHTFVNEGLLAYTKSSDKLTHFIERCQGVVAGDAVWLSTQRQDTQPQISISDKGYVAIHKGAERLEKLATLL</sequence>
<dbReference type="Proteomes" id="UP000008466">
    <property type="component" value="Chromosome"/>
</dbReference>
<dbReference type="HOGENOM" id="CLU_1651032_0_0_12"/>
<name>F0RZ84_SPHGB</name>
<gene>
    <name evidence="1" type="ordered locus">SpiBuddy_1540</name>
</gene>